<keyword evidence="3" id="KW-0653">Protein transport</keyword>
<keyword evidence="1 7" id="KW-0813">Transport</keyword>
<dbReference type="PANTHER" id="PTHR13003">
    <property type="entry name" value="NUP107-RELATED"/>
    <property type="match status" value="1"/>
</dbReference>
<dbReference type="Pfam" id="PF04121">
    <property type="entry name" value="Nup84_Nup100"/>
    <property type="match status" value="1"/>
</dbReference>
<dbReference type="InterPro" id="IPR007252">
    <property type="entry name" value="Nup84/Nup107"/>
</dbReference>
<evidence type="ECO:0000256" key="5">
    <source>
        <dbReference type="ARBA" id="ARBA00023132"/>
    </source>
</evidence>
<dbReference type="PANTHER" id="PTHR13003:SF2">
    <property type="entry name" value="NUCLEAR PORE COMPLEX PROTEIN NUP107"/>
    <property type="match status" value="1"/>
</dbReference>
<comment type="function">
    <text evidence="7">Functions as a component of the nuclear pore complex (NPC).</text>
</comment>
<evidence type="ECO:0000256" key="1">
    <source>
        <dbReference type="ARBA" id="ARBA00022448"/>
    </source>
</evidence>
<evidence type="ECO:0000256" key="4">
    <source>
        <dbReference type="ARBA" id="ARBA00023010"/>
    </source>
</evidence>
<evidence type="ECO:0000313" key="8">
    <source>
        <dbReference type="EMBL" id="KAK7538486.1"/>
    </source>
</evidence>
<proteinExistence type="inferred from homology"/>
<evidence type="ECO:0000256" key="7">
    <source>
        <dbReference type="RuleBase" id="RU365072"/>
    </source>
</evidence>
<evidence type="ECO:0000313" key="9">
    <source>
        <dbReference type="Proteomes" id="UP001360953"/>
    </source>
</evidence>
<accession>A0ABR1LVF4</accession>
<keyword evidence="4 7" id="KW-0811">Translocation</keyword>
<organism evidence="8 9">
    <name type="scientific">Phyllosticta citribraziliensis</name>
    <dbReference type="NCBI Taxonomy" id="989973"/>
    <lineage>
        <taxon>Eukaryota</taxon>
        <taxon>Fungi</taxon>
        <taxon>Dikarya</taxon>
        <taxon>Ascomycota</taxon>
        <taxon>Pezizomycotina</taxon>
        <taxon>Dothideomycetes</taxon>
        <taxon>Dothideomycetes incertae sedis</taxon>
        <taxon>Botryosphaeriales</taxon>
        <taxon>Phyllostictaceae</taxon>
        <taxon>Phyllosticta</taxon>
    </lineage>
</organism>
<gene>
    <name evidence="8" type="ORF">J3D65DRAFT_329630</name>
</gene>
<dbReference type="Gene3D" id="1.20.190.50">
    <property type="match status" value="1"/>
</dbReference>
<keyword evidence="2" id="KW-0509">mRNA transport</keyword>
<sequence length="965" mass="111094">MAPLYRRSRDLQQPHRRLRPDLDENIAREADTTNTLSLMYRPRDEDLHPLQAMAERVGKEVEKFAENVDTWVRTIADDNATSLTNHRATMDLLFRLKAEAEVNVRSLKKRLAQELRGAPNKRLERVREEEIIQSVEEDVGIGSGDTRTLLEQSKAEVATWELLRIMVEHNYQEPGTDISRIKQDLLARTRIDKYSDPGQVWDRFLVEDDTAREKDLILRWLETTADEANEDVSVMVDQKFGRGAGTWSKGWQDTKSRLKHEKRMHPLDRNALSKVKRNDTGEPLVSHLDPDAPSRQIRALEKADEEYEKAIWMSLWEMLRRGASWQTIWEWCSERNEQWRAVALGKSFPNEDFDGKDRRNSARSRNCGELWRHTCYAAALGGQNEYEAAVFGFLAGDIASVDPVCNTWDDFLHVRLNNVLVSSFQHWQHQNFPFMSVKPSARLRSPPSMWNPQDNATNENDFIIGHLHRHQTAMVEGAEPMKMIQGALIAKTFDRIAGQLGAALCQIANENGSSFLLPAIDRPVEEPFVRLARDYDALRIAAHILLIFRGLGMPWHSSSRVHFYESVLVGYIEYLRMAGKIELVPLYASLLSPDTALKTLASALTDIRNHQEQQIQVKLMQDYGINVDEVLERQLMLSYANAESGHPNIEKYTILEPVKHNQWPGYRITLGFLPEHVPLEDEQLMRSCEWYMHLPERWEDTFDALTGAAKLFLRQGRLGSAVKLIDRLNCIQVSKLKTRYMKHINRAIDIMDDNEPFAAEMQGGSLSPRFQHDISWYRQALQTTGRVYYQCQQLIHAIRMLDEWRIEEEELIKMKANGAPMPPKNKIRDLLERVVEAMQPLLDNFLTCWRVDMERETLALISRAYLPEVILAYNSVLHSAAHMVGRDNITRCMDLATAIAAPGNESLSSTFVDTGRMRELVEAFAQSSLAMIRLTEQSGKETSKKRSREGQTMRLWEINTQLARE</sequence>
<comment type="subunit">
    <text evidence="7">Part of the nuclear pore complex (NPC).</text>
</comment>
<comment type="similarity">
    <text evidence="7">Belongs to the nucleoporin Nup84/Nup107 family.</text>
</comment>
<keyword evidence="9" id="KW-1185">Reference proteome</keyword>
<dbReference type="EMBL" id="JBBPEH010000005">
    <property type="protein sequence ID" value="KAK7538486.1"/>
    <property type="molecule type" value="Genomic_DNA"/>
</dbReference>
<evidence type="ECO:0000256" key="3">
    <source>
        <dbReference type="ARBA" id="ARBA00022927"/>
    </source>
</evidence>
<keyword evidence="6 7" id="KW-0539">Nucleus</keyword>
<dbReference type="Proteomes" id="UP001360953">
    <property type="component" value="Unassembled WGS sequence"/>
</dbReference>
<evidence type="ECO:0000256" key="6">
    <source>
        <dbReference type="ARBA" id="ARBA00023242"/>
    </source>
</evidence>
<dbReference type="RefSeq" id="XP_066656173.1">
    <property type="nucleotide sequence ID" value="XM_066795413.1"/>
</dbReference>
<reference evidence="8 9" key="1">
    <citation type="submission" date="2024-04" db="EMBL/GenBank/DDBJ databases">
        <title>Phyllosticta paracitricarpa is synonymous to the EU quarantine fungus P. citricarpa based on phylogenomic analyses.</title>
        <authorList>
            <consortium name="Lawrence Berkeley National Laboratory"/>
            <person name="Van ingen-buijs V.A."/>
            <person name="Van westerhoven A.C."/>
            <person name="Haridas S."/>
            <person name="Skiadas P."/>
            <person name="Martin F."/>
            <person name="Groenewald J.Z."/>
            <person name="Crous P.W."/>
            <person name="Seidl M.F."/>
        </authorList>
    </citation>
    <scope>NUCLEOTIDE SEQUENCE [LARGE SCALE GENOMIC DNA]</scope>
    <source>
        <strain evidence="8 9">CPC 17464</strain>
    </source>
</reference>
<evidence type="ECO:0000256" key="2">
    <source>
        <dbReference type="ARBA" id="ARBA00022816"/>
    </source>
</evidence>
<dbReference type="GeneID" id="92028319"/>
<keyword evidence="7" id="KW-0472">Membrane</keyword>
<comment type="subcellular location">
    <subcellularLocation>
        <location evidence="7">Nucleus</location>
        <location evidence="7">Nuclear pore complex</location>
    </subcellularLocation>
    <subcellularLocation>
        <location evidence="7">Nucleus membrane</location>
    </subcellularLocation>
</comment>
<name>A0ABR1LVF4_9PEZI</name>
<keyword evidence="5 7" id="KW-0906">Nuclear pore complex</keyword>
<protein>
    <recommendedName>
        <fullName evidence="7">Nuclear pore complex protein</fullName>
    </recommendedName>
</protein>
<comment type="caution">
    <text evidence="8">The sequence shown here is derived from an EMBL/GenBank/DDBJ whole genome shotgun (WGS) entry which is preliminary data.</text>
</comment>
<dbReference type="Gene3D" id="1.10.3450.20">
    <property type="match status" value="1"/>
</dbReference>